<comment type="caution">
    <text evidence="1">The sequence shown here is derived from an EMBL/GenBank/DDBJ whole genome shotgun (WGS) entry which is preliminary data.</text>
</comment>
<sequence>MKKGIGKYPRPGLTILSTDHYADGGRSTLSSPIMNTKNAPRHAGMLPDMNASVLVWEQTMVLSKMVVAGSWHPILLPLSGMQANSHVDCSHAPNELLIENPV</sequence>
<keyword evidence="2" id="KW-1185">Reference proteome</keyword>
<evidence type="ECO:0000313" key="1">
    <source>
        <dbReference type="EMBL" id="MCF0061367.1"/>
    </source>
</evidence>
<accession>A0A9X1PHJ9</accession>
<dbReference type="RefSeq" id="WP_234654628.1">
    <property type="nucleotide sequence ID" value="NZ_CP094997.1"/>
</dbReference>
<gene>
    <name evidence="1" type="ORF">LXM26_07675</name>
</gene>
<dbReference type="Proteomes" id="UP001139000">
    <property type="component" value="Unassembled WGS sequence"/>
</dbReference>
<dbReference type="EMBL" id="JAJTTC010000001">
    <property type="protein sequence ID" value="MCF0061367.1"/>
    <property type="molecule type" value="Genomic_DNA"/>
</dbReference>
<evidence type="ECO:0000313" key="2">
    <source>
        <dbReference type="Proteomes" id="UP001139000"/>
    </source>
</evidence>
<dbReference type="AlphaFoldDB" id="A0A9X1PHJ9"/>
<reference evidence="1" key="1">
    <citation type="submission" date="2021-12" db="EMBL/GenBank/DDBJ databases">
        <title>Novel species in genus Dyadobacter.</title>
        <authorList>
            <person name="Ma C."/>
        </authorList>
    </citation>
    <scope>NUCLEOTIDE SEQUENCE</scope>
    <source>
        <strain evidence="1">LJ419</strain>
    </source>
</reference>
<name>A0A9X1PHJ9_9BACT</name>
<protein>
    <submittedName>
        <fullName evidence="1">Uncharacterized protein</fullName>
    </submittedName>
</protein>
<organism evidence="1 2">
    <name type="scientific">Dyadobacter chenwenxiniae</name>
    <dbReference type="NCBI Taxonomy" id="2906456"/>
    <lineage>
        <taxon>Bacteria</taxon>
        <taxon>Pseudomonadati</taxon>
        <taxon>Bacteroidota</taxon>
        <taxon>Cytophagia</taxon>
        <taxon>Cytophagales</taxon>
        <taxon>Spirosomataceae</taxon>
        <taxon>Dyadobacter</taxon>
    </lineage>
</organism>
<proteinExistence type="predicted"/>